<evidence type="ECO:0000313" key="1">
    <source>
        <dbReference type="EMBL" id="KAA8545059.1"/>
    </source>
</evidence>
<name>A0A5J5BQ98_9ASTE</name>
<reference evidence="1 2" key="1">
    <citation type="submission" date="2019-09" db="EMBL/GenBank/DDBJ databases">
        <title>A chromosome-level genome assembly of the Chinese tupelo Nyssa sinensis.</title>
        <authorList>
            <person name="Yang X."/>
            <person name="Kang M."/>
            <person name="Yang Y."/>
            <person name="Xiong H."/>
            <person name="Wang M."/>
            <person name="Zhang Z."/>
            <person name="Wang Z."/>
            <person name="Wu H."/>
            <person name="Ma T."/>
            <person name="Liu J."/>
            <person name="Xi Z."/>
        </authorList>
    </citation>
    <scope>NUCLEOTIDE SEQUENCE [LARGE SCALE GENOMIC DNA]</scope>
    <source>
        <strain evidence="1">J267</strain>
        <tissue evidence="1">Leaf</tissue>
    </source>
</reference>
<protein>
    <submittedName>
        <fullName evidence="1">Uncharacterized protein</fullName>
    </submittedName>
</protein>
<dbReference type="AlphaFoldDB" id="A0A5J5BQ98"/>
<evidence type="ECO:0000313" key="2">
    <source>
        <dbReference type="Proteomes" id="UP000325577"/>
    </source>
</evidence>
<proteinExistence type="predicted"/>
<dbReference type="Proteomes" id="UP000325577">
    <property type="component" value="Linkage Group LG10"/>
</dbReference>
<accession>A0A5J5BQ98</accession>
<keyword evidence="2" id="KW-1185">Reference proteome</keyword>
<organism evidence="1 2">
    <name type="scientific">Nyssa sinensis</name>
    <dbReference type="NCBI Taxonomy" id="561372"/>
    <lineage>
        <taxon>Eukaryota</taxon>
        <taxon>Viridiplantae</taxon>
        <taxon>Streptophyta</taxon>
        <taxon>Embryophyta</taxon>
        <taxon>Tracheophyta</taxon>
        <taxon>Spermatophyta</taxon>
        <taxon>Magnoliopsida</taxon>
        <taxon>eudicotyledons</taxon>
        <taxon>Gunneridae</taxon>
        <taxon>Pentapetalae</taxon>
        <taxon>asterids</taxon>
        <taxon>Cornales</taxon>
        <taxon>Nyssaceae</taxon>
        <taxon>Nyssa</taxon>
    </lineage>
</organism>
<gene>
    <name evidence="1" type="ORF">F0562_019842</name>
</gene>
<dbReference type="EMBL" id="CM018033">
    <property type="protein sequence ID" value="KAA8545059.1"/>
    <property type="molecule type" value="Genomic_DNA"/>
</dbReference>
<sequence length="94" mass="10512">MPWQDVTCESQVTSADVRNANRGELRYFTGAEDRRAGLGFVTKQFTGALLEDQWELIVAEIGCCCSSRTTKVKLEILTMKMTIEAVLVLFYDAA</sequence>